<dbReference type="eggNOG" id="KOG1100">
    <property type="taxonomic scope" value="Eukaryota"/>
</dbReference>
<dbReference type="AlphaFoldDB" id="W1NRJ5"/>
<keyword evidence="2" id="KW-1185">Reference proteome</keyword>
<name>W1NRJ5_AMBTC</name>
<dbReference type="Gramene" id="ERM97334">
    <property type="protein sequence ID" value="ERM97334"/>
    <property type="gene ID" value="AMTR_s00073p00138100"/>
</dbReference>
<dbReference type="EMBL" id="KI396509">
    <property type="protein sequence ID" value="ERM97334.1"/>
    <property type="molecule type" value="Genomic_DNA"/>
</dbReference>
<accession>W1NRJ5</accession>
<organism evidence="1 2">
    <name type="scientific">Amborella trichopoda</name>
    <dbReference type="NCBI Taxonomy" id="13333"/>
    <lineage>
        <taxon>Eukaryota</taxon>
        <taxon>Viridiplantae</taxon>
        <taxon>Streptophyta</taxon>
        <taxon>Embryophyta</taxon>
        <taxon>Tracheophyta</taxon>
        <taxon>Spermatophyta</taxon>
        <taxon>Magnoliopsida</taxon>
        <taxon>Amborellales</taxon>
        <taxon>Amborellaceae</taxon>
        <taxon>Amborella</taxon>
    </lineage>
</organism>
<sequence length="153" mass="17153">MTTIPQHLNLSKGDGQNPTPIAFFGVRVHNRGGEESDPGWNLWEPRKKKLKELDLIENSQISSIDFLQTHQVGAVSVGLGLSLNDKRLASSGDSTSSSSLLIDKEFCRELQRQEADINQFLKVQILTDARQGKARQSKLIPNWGRYKRNIVAQ</sequence>
<dbReference type="HOGENOM" id="CLU_1715698_0_0_1"/>
<dbReference type="OrthoDB" id="1711136at2759"/>
<proteinExistence type="predicted"/>
<dbReference type="STRING" id="13333.W1NRJ5"/>
<gene>
    <name evidence="1" type="ORF">AMTR_s00073p00138100</name>
</gene>
<reference evidence="2" key="1">
    <citation type="journal article" date="2013" name="Science">
        <title>The Amborella genome and the evolution of flowering plants.</title>
        <authorList>
            <consortium name="Amborella Genome Project"/>
        </authorList>
    </citation>
    <scope>NUCLEOTIDE SEQUENCE [LARGE SCALE GENOMIC DNA]</scope>
</reference>
<protein>
    <submittedName>
        <fullName evidence="1">Uncharacterized protein</fullName>
    </submittedName>
</protein>
<dbReference type="KEGG" id="atr:18425291"/>
<evidence type="ECO:0000313" key="1">
    <source>
        <dbReference type="EMBL" id="ERM97334.1"/>
    </source>
</evidence>
<evidence type="ECO:0000313" key="2">
    <source>
        <dbReference type="Proteomes" id="UP000017836"/>
    </source>
</evidence>
<dbReference type="Proteomes" id="UP000017836">
    <property type="component" value="Unassembled WGS sequence"/>
</dbReference>